<feature type="domain" description="TerD" evidence="2">
    <location>
        <begin position="469"/>
        <end position="616"/>
    </location>
</feature>
<evidence type="ECO:0000313" key="4">
    <source>
        <dbReference type="Proteomes" id="UP000608955"/>
    </source>
</evidence>
<reference evidence="3" key="1">
    <citation type="journal article" date="2014" name="Int. J. Syst. Evol. Microbiol.">
        <title>Complete genome sequence of Corynebacterium casei LMG S-19264T (=DSM 44701T), isolated from a smear-ripened cheese.</title>
        <authorList>
            <consortium name="US DOE Joint Genome Institute (JGI-PGF)"/>
            <person name="Walter F."/>
            <person name="Albersmeier A."/>
            <person name="Kalinowski J."/>
            <person name="Ruckert C."/>
        </authorList>
    </citation>
    <scope>NUCLEOTIDE SEQUENCE</scope>
    <source>
        <strain evidence="3">JCM 4654</strain>
    </source>
</reference>
<sequence length="622" mass="65990">MAFGFRVGVPGMSVRVSTRGVRTSLGPRAARISMGSGGTRISSGVGPLYASSSLGGGRRRTSTSRATRSRAVAPSAAQLERARRQAARAQQEAERDAAIAQLTELRRQTTSVHLQSFTPARPPVVPGPQQLSLAWALAEAQAHHLAGLGVFARAARAAAKRRAEEDAPAYLTAEQTRLQAVHSRLTTEAGQWWQALLANDEEAVCEAVNYAFSDNPAAGCAVGVDGPVLSVVMRQQDIDSLPDQTPGVTPSGRPTLKTLSKRDRTLWWFTSMGSNVVATLKEAFAVAPGISAIDLAVLTRLPDTQRLGCVAYGRWTRQAIEAGPWRETTDALRFLDIGQDVACSVTTTASGNLSSAIKPLDISRLPGLRSLLDHAQDDTGSGDGTLAGLDGDLRANTPDAPSAPLPDPYRIRPFAEWKTQTAPPTPPAPAAPAPTPTLPSHSPATALMPGQNLVLPEAAWQELRIAFSFAGADADLTLFLTDTSGQVTCDKDFVFYNQPFAAHGAARLLGKQADGPHTVERAALHLAALPAHIQRVTIAINMDVDTDLTCGALTHAALYMDCVTGAAWTFQPPADPDIRAMVIAELYRHATNGQLVWKLRAIGQGWADGLDALARAHGVNIT</sequence>
<dbReference type="AlphaFoldDB" id="A0A918Y0G9"/>
<dbReference type="Pfam" id="PF02342">
    <property type="entry name" value="TerD"/>
    <property type="match status" value="1"/>
</dbReference>
<reference evidence="3" key="2">
    <citation type="submission" date="2020-09" db="EMBL/GenBank/DDBJ databases">
        <authorList>
            <person name="Sun Q."/>
            <person name="Ohkuma M."/>
        </authorList>
    </citation>
    <scope>NUCLEOTIDE SEQUENCE</scope>
    <source>
        <strain evidence="3">JCM 4654</strain>
    </source>
</reference>
<dbReference type="InterPro" id="IPR051324">
    <property type="entry name" value="Stress/Tellurium_Resist"/>
</dbReference>
<organism evidence="3 4">
    <name type="scientific">Streptomyces naganishii JCM 4654</name>
    <dbReference type="NCBI Taxonomy" id="1306179"/>
    <lineage>
        <taxon>Bacteria</taxon>
        <taxon>Bacillati</taxon>
        <taxon>Actinomycetota</taxon>
        <taxon>Actinomycetes</taxon>
        <taxon>Kitasatosporales</taxon>
        <taxon>Streptomycetaceae</taxon>
        <taxon>Streptomyces</taxon>
    </lineage>
</organism>
<evidence type="ECO:0000256" key="1">
    <source>
        <dbReference type="SAM" id="MobiDB-lite"/>
    </source>
</evidence>
<comment type="caution">
    <text evidence="3">The sequence shown here is derived from an EMBL/GenBank/DDBJ whole genome shotgun (WGS) entry which is preliminary data.</text>
</comment>
<name>A0A918Y0G9_9ACTN</name>
<feature type="compositionally biased region" description="Pro residues" evidence="1">
    <location>
        <begin position="423"/>
        <end position="437"/>
    </location>
</feature>
<dbReference type="EMBL" id="BMVF01000004">
    <property type="protein sequence ID" value="GHD86875.1"/>
    <property type="molecule type" value="Genomic_DNA"/>
</dbReference>
<proteinExistence type="predicted"/>
<dbReference type="PANTHER" id="PTHR32097">
    <property type="entry name" value="CAMP-BINDING PROTEIN 1-RELATED"/>
    <property type="match status" value="1"/>
</dbReference>
<evidence type="ECO:0000259" key="2">
    <source>
        <dbReference type="Pfam" id="PF02342"/>
    </source>
</evidence>
<dbReference type="PANTHER" id="PTHR32097:SF17">
    <property type="entry name" value="CAMP-BINDING PROTEIN 1-RELATED"/>
    <property type="match status" value="1"/>
</dbReference>
<dbReference type="InterPro" id="IPR003325">
    <property type="entry name" value="TerD"/>
</dbReference>
<keyword evidence="4" id="KW-1185">Reference proteome</keyword>
<accession>A0A918Y0G9</accession>
<dbReference type="Gene3D" id="2.60.60.30">
    <property type="entry name" value="sav2460 like domains"/>
    <property type="match status" value="1"/>
</dbReference>
<feature type="compositionally biased region" description="Low complexity" evidence="1">
    <location>
        <begin position="63"/>
        <end position="79"/>
    </location>
</feature>
<dbReference type="Proteomes" id="UP000608955">
    <property type="component" value="Unassembled WGS sequence"/>
</dbReference>
<gene>
    <name evidence="3" type="ORF">GCM10010508_16420</name>
</gene>
<feature type="region of interest" description="Disordered" evidence="1">
    <location>
        <begin position="30"/>
        <end position="79"/>
    </location>
</feature>
<dbReference type="CDD" id="cd06974">
    <property type="entry name" value="TerD_like"/>
    <property type="match status" value="1"/>
</dbReference>
<evidence type="ECO:0000313" key="3">
    <source>
        <dbReference type="EMBL" id="GHD86875.1"/>
    </source>
</evidence>
<feature type="region of interest" description="Disordered" evidence="1">
    <location>
        <begin position="373"/>
        <end position="445"/>
    </location>
</feature>
<protein>
    <recommendedName>
        <fullName evidence="2">TerD domain-containing protein</fullName>
    </recommendedName>
</protein>